<feature type="coiled-coil region" evidence="2">
    <location>
        <begin position="87"/>
        <end position="174"/>
    </location>
</feature>
<dbReference type="Gene3D" id="2.40.50.100">
    <property type="match status" value="2"/>
</dbReference>
<dbReference type="SUPFAM" id="SSF111369">
    <property type="entry name" value="HlyD-like secretion proteins"/>
    <property type="match status" value="3"/>
</dbReference>
<dbReference type="Proteomes" id="UP000197446">
    <property type="component" value="Unassembled WGS sequence"/>
</dbReference>
<dbReference type="InterPro" id="IPR058624">
    <property type="entry name" value="MdtA-like_HH"/>
</dbReference>
<dbReference type="GO" id="GO:1990281">
    <property type="term" value="C:efflux pump complex"/>
    <property type="evidence" value="ECO:0007669"/>
    <property type="project" value="TreeGrafter"/>
</dbReference>
<keyword evidence="6" id="KW-1185">Reference proteome</keyword>
<organism evidence="5 6">
    <name type="scientific">Roseateles puraquae</name>
    <dbReference type="NCBI Taxonomy" id="431059"/>
    <lineage>
        <taxon>Bacteria</taxon>
        <taxon>Pseudomonadati</taxon>
        <taxon>Pseudomonadota</taxon>
        <taxon>Betaproteobacteria</taxon>
        <taxon>Burkholderiales</taxon>
        <taxon>Sphaerotilaceae</taxon>
        <taxon>Roseateles</taxon>
    </lineage>
</organism>
<dbReference type="InterPro" id="IPR058792">
    <property type="entry name" value="Beta-barrel_RND_2"/>
</dbReference>
<reference evidence="5 6" key="1">
    <citation type="journal article" date="2007" name="Int. J. Syst. Evol. Microbiol.">
        <title>Description of Pelomonas aquatica sp. nov. and Pelomonas puraquae sp. nov., isolated from industrial and haemodialysis water.</title>
        <authorList>
            <person name="Gomila M."/>
            <person name="Bowien B."/>
            <person name="Falsen E."/>
            <person name="Moore E.R."/>
            <person name="Lalucat J."/>
        </authorList>
    </citation>
    <scope>NUCLEOTIDE SEQUENCE [LARGE SCALE GENOMIC DNA]</scope>
    <source>
        <strain evidence="5 6">CCUG 52769</strain>
    </source>
</reference>
<feature type="domain" description="CusB-like beta-barrel" evidence="4">
    <location>
        <begin position="249"/>
        <end position="318"/>
    </location>
</feature>
<comment type="caution">
    <text evidence="5">The sequence shown here is derived from an EMBL/GenBank/DDBJ whole genome shotgun (WGS) entry which is preliminary data.</text>
</comment>
<dbReference type="Pfam" id="PF25876">
    <property type="entry name" value="HH_MFP_RND"/>
    <property type="match status" value="1"/>
</dbReference>
<accession>A0A254NIK1</accession>
<protein>
    <submittedName>
        <fullName evidence="5">Efflux transporter periplasmic adaptor subunit</fullName>
    </submittedName>
</protein>
<dbReference type="OrthoDB" id="9806939at2"/>
<dbReference type="RefSeq" id="WP_088481212.1">
    <property type="nucleotide sequence ID" value="NZ_NISI01000001.1"/>
</dbReference>
<dbReference type="Gene3D" id="2.40.30.170">
    <property type="match status" value="1"/>
</dbReference>
<name>A0A254NIK1_9BURK</name>
<evidence type="ECO:0000256" key="1">
    <source>
        <dbReference type="ARBA" id="ARBA00009477"/>
    </source>
</evidence>
<keyword evidence="2" id="KW-0175">Coiled coil</keyword>
<feature type="domain" description="Multidrug resistance protein MdtA-like alpha-helical hairpin" evidence="3">
    <location>
        <begin position="121"/>
        <end position="172"/>
    </location>
</feature>
<comment type="similarity">
    <text evidence="1">Belongs to the membrane fusion protein (MFP) (TC 8.A.1) family.</text>
</comment>
<dbReference type="EMBL" id="NISI01000001">
    <property type="protein sequence ID" value="OWR04998.1"/>
    <property type="molecule type" value="Genomic_DNA"/>
</dbReference>
<evidence type="ECO:0000259" key="3">
    <source>
        <dbReference type="Pfam" id="PF25876"/>
    </source>
</evidence>
<dbReference type="PANTHER" id="PTHR30469:SF15">
    <property type="entry name" value="HLYD FAMILY OF SECRETION PROTEINS"/>
    <property type="match status" value="1"/>
</dbReference>
<evidence type="ECO:0000256" key="2">
    <source>
        <dbReference type="SAM" id="Coils"/>
    </source>
</evidence>
<evidence type="ECO:0000259" key="4">
    <source>
        <dbReference type="Pfam" id="PF25954"/>
    </source>
</evidence>
<dbReference type="InterPro" id="IPR006143">
    <property type="entry name" value="RND_pump_MFP"/>
</dbReference>
<dbReference type="Gene3D" id="1.10.287.470">
    <property type="entry name" value="Helix hairpin bin"/>
    <property type="match status" value="1"/>
</dbReference>
<evidence type="ECO:0000313" key="6">
    <source>
        <dbReference type="Proteomes" id="UP000197446"/>
    </source>
</evidence>
<dbReference type="AlphaFoldDB" id="A0A254NIK1"/>
<evidence type="ECO:0000313" key="5">
    <source>
        <dbReference type="EMBL" id="OWR04998.1"/>
    </source>
</evidence>
<proteinExistence type="inferred from homology"/>
<dbReference type="Pfam" id="PF25954">
    <property type="entry name" value="Beta-barrel_RND_2"/>
    <property type="match status" value="1"/>
</dbReference>
<dbReference type="GO" id="GO:0015562">
    <property type="term" value="F:efflux transmembrane transporter activity"/>
    <property type="evidence" value="ECO:0007669"/>
    <property type="project" value="TreeGrafter"/>
</dbReference>
<gene>
    <name evidence="5" type="ORF">CDO81_00460</name>
</gene>
<dbReference type="Gene3D" id="2.40.420.20">
    <property type="match status" value="1"/>
</dbReference>
<dbReference type="NCBIfam" id="TIGR01730">
    <property type="entry name" value="RND_mfp"/>
    <property type="match status" value="1"/>
</dbReference>
<dbReference type="PANTHER" id="PTHR30469">
    <property type="entry name" value="MULTIDRUG RESISTANCE PROTEIN MDTA"/>
    <property type="match status" value="1"/>
</dbReference>
<sequence length="397" mass="41696">MRKAYVAAGLAVALVAGLLAASRFIGTPVSSLQLAPRDLVRSVVATGRVEAPHRVELGAQMVASVVAVPVAEGQSVRAGEILIQLEADELSAAAREADLAVAQAQARLRQLQEVQRPVSGQAQRQAQATLDNARAQLQRQEDLFRRGYIGQAALDEARKAVALADAQLSAAQRQHDTTLAGGSDEAMATTALAQARAGAEAARARLQHATVTAPVAGTIIKRDVEPGDVVQPGKTLLVLSPSGETQLIVQFDEKNLGLLVVGQPALASADAFPDQRFAAEVISISPGVDVQRGSVEVKLRVPQPPAYLRQNMTVSVDVEVARRPHVLAVPLELVHEAEGRSPWVWVIEGGRTRQQAIQLGLRGGGQVEVTQGLRAGDEVTAGPAREGARVRASGASS</sequence>